<dbReference type="Proteomes" id="UP000243348">
    <property type="component" value="Nucleomorph 2"/>
</dbReference>
<evidence type="ECO:0000313" key="1">
    <source>
        <dbReference type="EMBL" id="AFP65535.1"/>
    </source>
</evidence>
<proteinExistence type="predicted"/>
<gene>
    <name evidence="1" type="primary">hlip</name>
    <name evidence="1" type="ORF">CMESO_369</name>
</gene>
<evidence type="ECO:0000313" key="2">
    <source>
        <dbReference type="Proteomes" id="UP000243348"/>
    </source>
</evidence>
<organism evidence="1 2">
    <name type="scientific">Chroomonas mesostigmatica CCMP1168</name>
    <dbReference type="NCBI Taxonomy" id="1195612"/>
    <lineage>
        <taxon>Eukaryota</taxon>
        <taxon>Cryptophyceae</taxon>
        <taxon>Pyrenomonadales</taxon>
        <taxon>Chroomonadaceae</taxon>
        <taxon>Chroomonas</taxon>
    </lineage>
</organism>
<accession>J7GAN9</accession>
<protein>
    <submittedName>
        <fullName evidence="1">Hlip</fullName>
    </submittedName>
</protein>
<name>J7GAN9_9CRYP</name>
<dbReference type="SUPFAM" id="SSF103511">
    <property type="entry name" value="Chlorophyll a-b binding protein"/>
    <property type="match status" value="1"/>
</dbReference>
<dbReference type="EMBL" id="CP003681">
    <property type="protein sequence ID" value="AFP65535.1"/>
    <property type="molecule type" value="Genomic_DNA"/>
</dbReference>
<geneLocation type="nucleomorph" evidence="1"/>
<keyword evidence="1" id="KW-0542">Nucleomorph</keyword>
<dbReference type="AlphaFoldDB" id="J7GAN9"/>
<reference evidence="1 2" key="1">
    <citation type="journal article" date="2012" name="Genome Biol. Evol.">
        <title>Nucleomorph genome sequence of the cryptophyte alga Chroomonas mesostigmatica CCMP1168 reveals lineage-specific gene loss and genome complexity.</title>
        <authorList>
            <person name="Moore C.E."/>
            <person name="Curtis B."/>
            <person name="Mills T."/>
            <person name="Tanifuji G."/>
            <person name="Archibald J.M."/>
        </authorList>
    </citation>
    <scope>NUCLEOTIDE SEQUENCE [LARGE SCALE GENOMIC DNA]</scope>
    <source>
        <strain evidence="1 2">CCMP1168</strain>
    </source>
</reference>
<sequence length="126" mass="14680">MVITNFIPPIVVNKKSIHRNQKKGIKMNAENFEETENYFIPGKIVVTENLIKEKEIKLKALSEKWKKERLLKEENNKKTFGFTKNSEILNGRMAMFFFITGLLTEFWTGQTVPGQIETILRTLGIF</sequence>